<proteinExistence type="predicted"/>
<feature type="transmembrane region" description="Helical" evidence="1">
    <location>
        <begin position="7"/>
        <end position="24"/>
    </location>
</feature>
<evidence type="ECO:0000256" key="1">
    <source>
        <dbReference type="SAM" id="Phobius"/>
    </source>
</evidence>
<keyword evidence="1" id="KW-1133">Transmembrane helix</keyword>
<keyword evidence="3" id="KW-1185">Reference proteome</keyword>
<name>A0ABN2UAH9_9MICC</name>
<keyword evidence="1" id="KW-0472">Membrane</keyword>
<reference evidence="2 3" key="1">
    <citation type="journal article" date="2019" name="Int. J. Syst. Evol. Microbiol.">
        <title>The Global Catalogue of Microorganisms (GCM) 10K type strain sequencing project: providing services to taxonomists for standard genome sequencing and annotation.</title>
        <authorList>
            <consortium name="The Broad Institute Genomics Platform"/>
            <consortium name="The Broad Institute Genome Sequencing Center for Infectious Disease"/>
            <person name="Wu L."/>
            <person name="Ma J."/>
        </authorList>
    </citation>
    <scope>NUCLEOTIDE SEQUENCE [LARGE SCALE GENOMIC DNA]</scope>
    <source>
        <strain evidence="2 3">JCM 13595</strain>
    </source>
</reference>
<evidence type="ECO:0000313" key="2">
    <source>
        <dbReference type="EMBL" id="GAA2032625.1"/>
    </source>
</evidence>
<comment type="caution">
    <text evidence="2">The sequence shown here is derived from an EMBL/GenBank/DDBJ whole genome shotgun (WGS) entry which is preliminary data.</text>
</comment>
<feature type="transmembrane region" description="Helical" evidence="1">
    <location>
        <begin position="121"/>
        <end position="147"/>
    </location>
</feature>
<keyword evidence="1" id="KW-0812">Transmembrane</keyword>
<organism evidence="2 3">
    <name type="scientific">Yaniella flava</name>
    <dbReference type="NCBI Taxonomy" id="287930"/>
    <lineage>
        <taxon>Bacteria</taxon>
        <taxon>Bacillati</taxon>
        <taxon>Actinomycetota</taxon>
        <taxon>Actinomycetes</taxon>
        <taxon>Micrococcales</taxon>
        <taxon>Micrococcaceae</taxon>
        <taxon>Yaniella</taxon>
    </lineage>
</organism>
<feature type="transmembrane region" description="Helical" evidence="1">
    <location>
        <begin position="83"/>
        <end position="101"/>
    </location>
</feature>
<dbReference type="Proteomes" id="UP001501461">
    <property type="component" value="Unassembled WGS sequence"/>
</dbReference>
<accession>A0ABN2UAH9</accession>
<dbReference type="EMBL" id="BAAAMN010000017">
    <property type="protein sequence ID" value="GAA2032625.1"/>
    <property type="molecule type" value="Genomic_DNA"/>
</dbReference>
<evidence type="ECO:0000313" key="3">
    <source>
        <dbReference type="Proteomes" id="UP001501461"/>
    </source>
</evidence>
<gene>
    <name evidence="2" type="ORF">GCM10009720_11280</name>
</gene>
<sequence>MRIVWKTLAGVAIAALFFILVGYFEFRVQMRELGLALTWDLQPSHVTMNDMAVVERVVLLLVFGIVAMLFLLRRRGLSNDTGIPALVAGIGLLAVSGWYMATVDYALEPVEMNDMGQDFGWGQLLETGALSSMTLAMAALLLVIAALQFAQATGKRTAQDWGY</sequence>
<protein>
    <submittedName>
        <fullName evidence="2">Uncharacterized protein</fullName>
    </submittedName>
</protein>
<feature type="transmembrane region" description="Helical" evidence="1">
    <location>
        <begin position="53"/>
        <end position="71"/>
    </location>
</feature>
<dbReference type="RefSeq" id="WP_343956638.1">
    <property type="nucleotide sequence ID" value="NZ_BAAAMN010000017.1"/>
</dbReference>